<name>A0A4S4LAM2_9AGAM</name>
<dbReference type="PRINTS" id="PR01233">
    <property type="entry name" value="JOSEPHIN"/>
</dbReference>
<dbReference type="AlphaFoldDB" id="A0A4S4LAM2"/>
<dbReference type="Pfam" id="PF02099">
    <property type="entry name" value="Josephin"/>
    <property type="match status" value="1"/>
</dbReference>
<protein>
    <recommendedName>
        <fullName evidence="3">ubiquitinyl hydrolase 1</fullName>
        <ecNumber evidence="3">3.4.19.12</ecNumber>
    </recommendedName>
</protein>
<keyword evidence="5" id="KW-0833">Ubl conjugation pathway</keyword>
<evidence type="ECO:0000256" key="9">
    <source>
        <dbReference type="ARBA" id="ARBA00023163"/>
    </source>
</evidence>
<evidence type="ECO:0000256" key="7">
    <source>
        <dbReference type="ARBA" id="ARBA00022807"/>
    </source>
</evidence>
<dbReference type="InterPro" id="IPR006155">
    <property type="entry name" value="Josephin"/>
</dbReference>
<proteinExistence type="predicted"/>
<evidence type="ECO:0000256" key="4">
    <source>
        <dbReference type="ARBA" id="ARBA00022670"/>
    </source>
</evidence>
<feature type="active site" description="Nucleophile" evidence="11">
    <location>
        <position position="104"/>
    </location>
</feature>
<dbReference type="PANTHER" id="PTHR14159:SF0">
    <property type="entry name" value="ATAXIN-3-RELATED"/>
    <property type="match status" value="1"/>
</dbReference>
<keyword evidence="6" id="KW-0378">Hydrolase</keyword>
<dbReference type="OrthoDB" id="10063692at2759"/>
<dbReference type="SMART" id="SM01246">
    <property type="entry name" value="Josephin"/>
    <property type="match status" value="1"/>
</dbReference>
<reference evidence="15 16" key="1">
    <citation type="submission" date="2019-02" db="EMBL/GenBank/DDBJ databases">
        <title>Genome sequencing of the rare red list fungi Phellinidium pouzarii.</title>
        <authorList>
            <person name="Buettner E."/>
            <person name="Kellner H."/>
        </authorList>
    </citation>
    <scope>NUCLEOTIDE SEQUENCE [LARGE SCALE GENOMIC DNA]</scope>
    <source>
        <strain evidence="15 16">DSM 108285</strain>
    </source>
</reference>
<sequence length="623" mass="68308">EPEVVLDVRWQQEKTEERAEHHTLRACERMPGRRHRKNKSEGRGGGECAAALSFKCKLGGRARVSPNGTCRPRGGDATWVPMAGLERLTAIIYHERQQPGSMLCAQHALNSLLQGNYFTAPDLAAIANSFDALEQDALGNEEHQAASTNMDDSGFFSVQVMDKALDVWGLNLLRWRSEQMRPFQDTPQTQLAFVLNLHQHWFTLRRFGPAHTEPGNDPGEGHWFNLNSQYLGPKWVSRTYLGMFLQQSEEEGYSVFAVVQADPSKPLALPRTEADNIAASLDAPDSSLCQSSTSMSSSFPGLLIPEDTDYDVENEDLELQAALAASLGNGDYELIHDSHIPRAPVPAPELRQAPLPPAMHFNNDDEDNDMALDADFRPAGTGQPPPTSDPVAASLARSRALLDQMQRAQEAALRETYVDEADDSARSARARAEQEEETEAVRRAIAASMAEGNAEGRMDGDDEDEEDGEWLPEAEDKENVSASMPTRRRENELGAGSASSVMRSLLERAQTSTRAALRVYDDEDSELQAALRASLDTMPEGFVHPPTPPRRQSTLPDLVASASMSVSPTAVAVTPAEPIESSRSSETGEEDESTDQGGSPPPPPQMDVDEIRRRRLARFGGQS</sequence>
<dbReference type="InterPro" id="IPR003903">
    <property type="entry name" value="UIM_dom"/>
</dbReference>
<dbReference type="SMART" id="SM00726">
    <property type="entry name" value="UIM"/>
    <property type="match status" value="3"/>
</dbReference>
<evidence type="ECO:0000256" key="10">
    <source>
        <dbReference type="ARBA" id="ARBA00023242"/>
    </source>
</evidence>
<keyword evidence="7" id="KW-0788">Thiol protease</keyword>
<gene>
    <name evidence="15" type="ORF">EW145_g3007</name>
</gene>
<feature type="domain" description="Josephin" evidence="14">
    <location>
        <begin position="89"/>
        <end position="273"/>
    </location>
</feature>
<feature type="active site" evidence="11">
    <location>
        <position position="227"/>
    </location>
</feature>
<feature type="compositionally biased region" description="Acidic residues" evidence="13">
    <location>
        <begin position="460"/>
        <end position="476"/>
    </location>
</feature>
<evidence type="ECO:0000256" key="8">
    <source>
        <dbReference type="ARBA" id="ARBA00023015"/>
    </source>
</evidence>
<organism evidence="15 16">
    <name type="scientific">Phellinidium pouzarii</name>
    <dbReference type="NCBI Taxonomy" id="167371"/>
    <lineage>
        <taxon>Eukaryota</taxon>
        <taxon>Fungi</taxon>
        <taxon>Dikarya</taxon>
        <taxon>Basidiomycota</taxon>
        <taxon>Agaricomycotina</taxon>
        <taxon>Agaricomycetes</taxon>
        <taxon>Hymenochaetales</taxon>
        <taxon>Hymenochaetaceae</taxon>
        <taxon>Phellinidium</taxon>
    </lineage>
</organism>
<dbReference type="GO" id="GO:0006508">
    <property type="term" value="P:proteolysis"/>
    <property type="evidence" value="ECO:0007669"/>
    <property type="project" value="UniProtKB-KW"/>
</dbReference>
<accession>A0A4S4LAM2</accession>
<keyword evidence="10" id="KW-0539">Nucleus</keyword>
<evidence type="ECO:0000256" key="13">
    <source>
        <dbReference type="SAM" id="MobiDB-lite"/>
    </source>
</evidence>
<comment type="caution">
    <text evidence="12">Lacks conserved residue(s) required for the propagation of feature annotation.</text>
</comment>
<evidence type="ECO:0000313" key="15">
    <source>
        <dbReference type="EMBL" id="THH07978.1"/>
    </source>
</evidence>
<feature type="compositionally biased region" description="Basic and acidic residues" evidence="13">
    <location>
        <begin position="417"/>
        <end position="433"/>
    </location>
</feature>
<keyword evidence="4" id="KW-0645">Protease</keyword>
<dbReference type="GO" id="GO:0016579">
    <property type="term" value="P:protein deubiquitination"/>
    <property type="evidence" value="ECO:0007669"/>
    <property type="project" value="InterPro"/>
</dbReference>
<feature type="region of interest" description="Disordered" evidence="13">
    <location>
        <begin position="364"/>
        <end position="391"/>
    </location>
</feature>
<keyword evidence="8" id="KW-0805">Transcription regulation</keyword>
<evidence type="ECO:0000256" key="5">
    <source>
        <dbReference type="ARBA" id="ARBA00022786"/>
    </source>
</evidence>
<evidence type="ECO:0000256" key="1">
    <source>
        <dbReference type="ARBA" id="ARBA00000707"/>
    </source>
</evidence>
<keyword evidence="9" id="KW-0804">Transcription</keyword>
<dbReference type="EC" id="3.4.19.12" evidence="3"/>
<dbReference type="EMBL" id="SGPK01000118">
    <property type="protein sequence ID" value="THH07978.1"/>
    <property type="molecule type" value="Genomic_DNA"/>
</dbReference>
<keyword evidence="16" id="KW-1185">Reference proteome</keyword>
<dbReference type="PANTHER" id="PTHR14159">
    <property type="entry name" value="ATAXIN-3-RELATED"/>
    <property type="match status" value="1"/>
</dbReference>
<comment type="caution">
    <text evidence="15">The sequence shown here is derived from an EMBL/GenBank/DDBJ whole genome shotgun (WGS) entry which is preliminary data.</text>
</comment>
<feature type="active site" description="Proton acceptor" evidence="11">
    <location>
        <position position="200"/>
    </location>
</feature>
<feature type="region of interest" description="Disordered" evidence="13">
    <location>
        <begin position="417"/>
        <end position="499"/>
    </location>
</feature>
<evidence type="ECO:0000313" key="16">
    <source>
        <dbReference type="Proteomes" id="UP000308199"/>
    </source>
</evidence>
<evidence type="ECO:0000256" key="3">
    <source>
        <dbReference type="ARBA" id="ARBA00012759"/>
    </source>
</evidence>
<dbReference type="Gene3D" id="1.10.287.10">
    <property type="entry name" value="S15/NS1, RNA-binding"/>
    <property type="match status" value="1"/>
</dbReference>
<feature type="region of interest" description="Disordered" evidence="13">
    <location>
        <begin position="530"/>
        <end position="623"/>
    </location>
</feature>
<comment type="subcellular location">
    <subcellularLocation>
        <location evidence="2">Nucleus</location>
    </subcellularLocation>
</comment>
<dbReference type="GO" id="GO:0005634">
    <property type="term" value="C:nucleus"/>
    <property type="evidence" value="ECO:0007669"/>
    <property type="project" value="UniProtKB-SubCell"/>
</dbReference>
<dbReference type="InterPro" id="IPR033865">
    <property type="entry name" value="Ataxin-3"/>
</dbReference>
<dbReference type="PROSITE" id="PS50957">
    <property type="entry name" value="JOSEPHIN"/>
    <property type="match status" value="1"/>
</dbReference>
<comment type="catalytic activity">
    <reaction evidence="1">
        <text>Thiol-dependent hydrolysis of ester, thioester, amide, peptide and isopeptide bonds formed by the C-terminal Gly of ubiquitin (a 76-residue protein attached to proteins as an intracellular targeting signal).</text>
        <dbReference type="EC" id="3.4.19.12"/>
    </reaction>
</comment>
<evidence type="ECO:0000256" key="2">
    <source>
        <dbReference type="ARBA" id="ARBA00004123"/>
    </source>
</evidence>
<evidence type="ECO:0000256" key="11">
    <source>
        <dbReference type="PIRSR" id="PIRSR633865-1"/>
    </source>
</evidence>
<feature type="non-terminal residue" evidence="15">
    <location>
        <position position="1"/>
    </location>
</feature>
<evidence type="ECO:0000259" key="14">
    <source>
        <dbReference type="PROSITE" id="PS50957"/>
    </source>
</evidence>
<dbReference type="GO" id="GO:0004843">
    <property type="term" value="F:cysteine-type deubiquitinase activity"/>
    <property type="evidence" value="ECO:0007669"/>
    <property type="project" value="UniProtKB-EC"/>
</dbReference>
<dbReference type="Gene3D" id="3.90.70.40">
    <property type="match status" value="1"/>
</dbReference>
<evidence type="ECO:0000256" key="12">
    <source>
        <dbReference type="PROSITE-ProRule" id="PRU00331"/>
    </source>
</evidence>
<dbReference type="Proteomes" id="UP000308199">
    <property type="component" value="Unassembled WGS sequence"/>
</dbReference>
<evidence type="ECO:0000256" key="6">
    <source>
        <dbReference type="ARBA" id="ARBA00022801"/>
    </source>
</evidence>